<reference evidence="1" key="2">
    <citation type="journal article" date="2015" name="Data Brief">
        <title>Shoot transcriptome of the giant reed, Arundo donax.</title>
        <authorList>
            <person name="Barrero R.A."/>
            <person name="Guerrero F.D."/>
            <person name="Moolhuijzen P."/>
            <person name="Goolsby J.A."/>
            <person name="Tidwell J."/>
            <person name="Bellgard S.E."/>
            <person name="Bellgard M.I."/>
        </authorList>
    </citation>
    <scope>NUCLEOTIDE SEQUENCE</scope>
    <source>
        <tissue evidence="1">Shoot tissue taken approximately 20 cm above the soil surface</tissue>
    </source>
</reference>
<name>A0A0A9FD57_ARUDO</name>
<proteinExistence type="predicted"/>
<reference evidence="1" key="1">
    <citation type="submission" date="2014-09" db="EMBL/GenBank/DDBJ databases">
        <authorList>
            <person name="Magalhaes I.L.F."/>
            <person name="Oliveira U."/>
            <person name="Santos F.R."/>
            <person name="Vidigal T.H.D.A."/>
            <person name="Brescovit A.D."/>
            <person name="Santos A.J."/>
        </authorList>
    </citation>
    <scope>NUCLEOTIDE SEQUENCE</scope>
    <source>
        <tissue evidence="1">Shoot tissue taken approximately 20 cm above the soil surface</tissue>
    </source>
</reference>
<protein>
    <submittedName>
        <fullName evidence="1">Uncharacterized protein</fullName>
    </submittedName>
</protein>
<organism evidence="1">
    <name type="scientific">Arundo donax</name>
    <name type="common">Giant reed</name>
    <name type="synonym">Donax arundinaceus</name>
    <dbReference type="NCBI Taxonomy" id="35708"/>
    <lineage>
        <taxon>Eukaryota</taxon>
        <taxon>Viridiplantae</taxon>
        <taxon>Streptophyta</taxon>
        <taxon>Embryophyta</taxon>
        <taxon>Tracheophyta</taxon>
        <taxon>Spermatophyta</taxon>
        <taxon>Magnoliopsida</taxon>
        <taxon>Liliopsida</taxon>
        <taxon>Poales</taxon>
        <taxon>Poaceae</taxon>
        <taxon>PACMAD clade</taxon>
        <taxon>Arundinoideae</taxon>
        <taxon>Arundineae</taxon>
        <taxon>Arundo</taxon>
    </lineage>
</organism>
<dbReference type="EMBL" id="GBRH01188772">
    <property type="protein sequence ID" value="JAE09124.1"/>
    <property type="molecule type" value="Transcribed_RNA"/>
</dbReference>
<dbReference type="AlphaFoldDB" id="A0A0A9FD57"/>
<accession>A0A0A9FD57</accession>
<evidence type="ECO:0000313" key="1">
    <source>
        <dbReference type="EMBL" id="JAE09124.1"/>
    </source>
</evidence>
<sequence>MHVYIASILFSDDNEETEYCMSILQFWSAYACLFCLVGQVGQ</sequence>